<protein>
    <recommendedName>
        <fullName evidence="6">G-protein coupled receptors family 1 profile domain-containing protein</fullName>
    </recommendedName>
</protein>
<name>A0A815MW50_9BILA</name>
<dbReference type="InterPro" id="IPR000276">
    <property type="entry name" value="GPCR_Rhodpsn"/>
</dbReference>
<evidence type="ECO:0000313" key="7">
    <source>
        <dbReference type="EMBL" id="CAF1426042.1"/>
    </source>
</evidence>
<evidence type="ECO:0000256" key="2">
    <source>
        <dbReference type="ARBA" id="ARBA00022692"/>
    </source>
</evidence>
<dbReference type="SUPFAM" id="SSF81321">
    <property type="entry name" value="Family A G protein-coupled receptor-like"/>
    <property type="match status" value="1"/>
</dbReference>
<dbReference type="GO" id="GO:0004930">
    <property type="term" value="F:G protein-coupled receptor activity"/>
    <property type="evidence" value="ECO:0007669"/>
    <property type="project" value="InterPro"/>
</dbReference>
<dbReference type="Pfam" id="PF00001">
    <property type="entry name" value="7tm_1"/>
    <property type="match status" value="1"/>
</dbReference>
<sequence length="312" mass="36358">MTTRNTSTTTTTINIELWFIPLDIIGLICIILAIIFPLIFLFIIIIDKTCHTVSMLLIANSCLLETIFASIRNGAVVFVLQNDIKQIIYEDSLCIFRAYIADGICATLNYSFLLQALYRYVTVVYPQWLFYQTATCQIILIFITWIIGLAYPLEFMLRNEILYNINNQICQLPLGLSFSLIYMVLCIYIIPVLLVILIYFKLVLYVKKMSKRVTLANTLFRAQRELKMVRRILILVIILIALGFPYTVFIIISFFTTPEKYHFRIALIFLDVSLVFIFVALFQFNDSLKIAVIKIIKRHRRRRRKVFAAIII</sequence>
<evidence type="ECO:0000256" key="5">
    <source>
        <dbReference type="SAM" id="Phobius"/>
    </source>
</evidence>
<dbReference type="EMBL" id="CAJNON010001087">
    <property type="protein sequence ID" value="CAF1426042.1"/>
    <property type="molecule type" value="Genomic_DNA"/>
</dbReference>
<feature type="domain" description="G-protein coupled receptors family 1 profile" evidence="6">
    <location>
        <begin position="36"/>
        <end position="293"/>
    </location>
</feature>
<dbReference type="AlphaFoldDB" id="A0A815MW50"/>
<dbReference type="PROSITE" id="PS50262">
    <property type="entry name" value="G_PROTEIN_RECEP_F1_2"/>
    <property type="match status" value="1"/>
</dbReference>
<dbReference type="Proteomes" id="UP000663891">
    <property type="component" value="Unassembled WGS sequence"/>
</dbReference>
<proteinExistence type="predicted"/>
<dbReference type="GO" id="GO:0016020">
    <property type="term" value="C:membrane"/>
    <property type="evidence" value="ECO:0007669"/>
    <property type="project" value="UniProtKB-SubCell"/>
</dbReference>
<feature type="transmembrane region" description="Helical" evidence="5">
    <location>
        <begin position="129"/>
        <end position="151"/>
    </location>
</feature>
<feature type="transmembrane region" description="Helical" evidence="5">
    <location>
        <begin position="180"/>
        <end position="202"/>
    </location>
</feature>
<evidence type="ECO:0000256" key="4">
    <source>
        <dbReference type="ARBA" id="ARBA00023136"/>
    </source>
</evidence>
<accession>A0A815MW50</accession>
<dbReference type="OrthoDB" id="10107648at2759"/>
<comment type="subcellular location">
    <subcellularLocation>
        <location evidence="1">Membrane</location>
    </subcellularLocation>
</comment>
<evidence type="ECO:0000256" key="3">
    <source>
        <dbReference type="ARBA" id="ARBA00022989"/>
    </source>
</evidence>
<dbReference type="InterPro" id="IPR017452">
    <property type="entry name" value="GPCR_Rhodpsn_7TM"/>
</dbReference>
<gene>
    <name evidence="8" type="ORF">OKA104_LOCUS28661</name>
    <name evidence="7" type="ORF">VCS650_LOCUS38008</name>
</gene>
<comment type="caution">
    <text evidence="7">The sequence shown here is derived from an EMBL/GenBank/DDBJ whole genome shotgun (WGS) entry which is preliminary data.</text>
</comment>
<organism evidence="7 9">
    <name type="scientific">Adineta steineri</name>
    <dbReference type="NCBI Taxonomy" id="433720"/>
    <lineage>
        <taxon>Eukaryota</taxon>
        <taxon>Metazoa</taxon>
        <taxon>Spiralia</taxon>
        <taxon>Gnathifera</taxon>
        <taxon>Rotifera</taxon>
        <taxon>Eurotatoria</taxon>
        <taxon>Bdelloidea</taxon>
        <taxon>Adinetida</taxon>
        <taxon>Adinetidae</taxon>
        <taxon>Adineta</taxon>
    </lineage>
</organism>
<dbReference type="Gene3D" id="1.20.1070.10">
    <property type="entry name" value="Rhodopsin 7-helix transmembrane proteins"/>
    <property type="match status" value="1"/>
</dbReference>
<reference evidence="7" key="1">
    <citation type="submission" date="2021-02" db="EMBL/GenBank/DDBJ databases">
        <authorList>
            <person name="Nowell W R."/>
        </authorList>
    </citation>
    <scope>NUCLEOTIDE SEQUENCE</scope>
</reference>
<feature type="transmembrane region" description="Helical" evidence="5">
    <location>
        <begin position="232"/>
        <end position="255"/>
    </location>
</feature>
<dbReference type="Proteomes" id="UP000663881">
    <property type="component" value="Unassembled WGS sequence"/>
</dbReference>
<keyword evidence="4 5" id="KW-0472">Membrane</keyword>
<keyword evidence="2 5" id="KW-0812">Transmembrane</keyword>
<evidence type="ECO:0000259" key="6">
    <source>
        <dbReference type="PROSITE" id="PS50262"/>
    </source>
</evidence>
<evidence type="ECO:0000313" key="8">
    <source>
        <dbReference type="EMBL" id="CAF3981005.1"/>
    </source>
</evidence>
<evidence type="ECO:0000256" key="1">
    <source>
        <dbReference type="ARBA" id="ARBA00004370"/>
    </source>
</evidence>
<dbReference type="EMBL" id="CAJOAY010002803">
    <property type="protein sequence ID" value="CAF3981005.1"/>
    <property type="molecule type" value="Genomic_DNA"/>
</dbReference>
<evidence type="ECO:0000313" key="9">
    <source>
        <dbReference type="Proteomes" id="UP000663891"/>
    </source>
</evidence>
<keyword evidence="3 5" id="KW-1133">Transmembrane helix</keyword>
<feature type="transmembrane region" description="Helical" evidence="5">
    <location>
        <begin position="24"/>
        <end position="46"/>
    </location>
</feature>